<dbReference type="Proteomes" id="UP000887540">
    <property type="component" value="Unplaced"/>
</dbReference>
<proteinExistence type="predicted"/>
<evidence type="ECO:0000313" key="2">
    <source>
        <dbReference type="WBParaSite" id="ACRNAN_scaffold16826.g30218.t1"/>
    </source>
</evidence>
<protein>
    <submittedName>
        <fullName evidence="2">Uncharacterized protein</fullName>
    </submittedName>
</protein>
<keyword evidence="1" id="KW-1185">Reference proteome</keyword>
<evidence type="ECO:0000313" key="1">
    <source>
        <dbReference type="Proteomes" id="UP000887540"/>
    </source>
</evidence>
<sequence length="117" mass="14032">MFALYYDFIELIVNSQPKQQNDLREWNELAINHLYNCAKLQMSQRNFNQCIKTCDKILNHKAMKDSKNYLSQFKTTNLKFEALNELGKESNKEMARIIEEQKLMVDKEIQLLRKQKQ</sequence>
<dbReference type="WBParaSite" id="ACRNAN_scaffold16826.g30218.t1">
    <property type="protein sequence ID" value="ACRNAN_scaffold16826.g30218.t1"/>
    <property type="gene ID" value="ACRNAN_scaffold16826.g30218"/>
</dbReference>
<accession>A0A914CZV9</accession>
<dbReference type="AlphaFoldDB" id="A0A914CZV9"/>
<reference evidence="2" key="1">
    <citation type="submission" date="2022-11" db="UniProtKB">
        <authorList>
            <consortium name="WormBaseParasite"/>
        </authorList>
    </citation>
    <scope>IDENTIFICATION</scope>
</reference>
<organism evidence="1 2">
    <name type="scientific">Acrobeloides nanus</name>
    <dbReference type="NCBI Taxonomy" id="290746"/>
    <lineage>
        <taxon>Eukaryota</taxon>
        <taxon>Metazoa</taxon>
        <taxon>Ecdysozoa</taxon>
        <taxon>Nematoda</taxon>
        <taxon>Chromadorea</taxon>
        <taxon>Rhabditida</taxon>
        <taxon>Tylenchina</taxon>
        <taxon>Cephalobomorpha</taxon>
        <taxon>Cephaloboidea</taxon>
        <taxon>Cephalobidae</taxon>
        <taxon>Acrobeloides</taxon>
    </lineage>
</organism>
<name>A0A914CZV9_9BILA</name>